<evidence type="ECO:0000313" key="5">
    <source>
        <dbReference type="EMBL" id="QAV17773.1"/>
    </source>
</evidence>
<dbReference type="PANTHER" id="PTHR30469">
    <property type="entry name" value="MULTIDRUG RESISTANCE PROTEIN MDTA"/>
    <property type="match status" value="1"/>
</dbReference>
<name>A0A410WTU4_9BACL</name>
<evidence type="ECO:0000313" key="6">
    <source>
        <dbReference type="Proteomes" id="UP000288943"/>
    </source>
</evidence>
<sequence length="389" mass="42850">MELLHAGQASDRRKRKIRLFSGLFIGLLVVFTLLSNTFMALTIPKVAVVVPSRGQLVHKFKGSGVIKWRAEITLTNSTGWKVKKVEVKEGDRVKKGQTLVTYDSHDAEQDILDQQAGLNKLKLTMEELQSHFIEASQNGEEKSIEDAKRAMDIHKIDLEVQQRKIQNLQEKLKKNVKLTAPFNGIVTKVIAKEGLSSENGGYDVRLSDESLGFEFELSVPVDTAAELKTGDKLEVQVDGPAAEKIEGQISEIREPGIPDPSKTEEGSTGEGGKTAMNLPTKRLLVTMQGTGTGLKEGAGVRVELSRATDPDILLVANKAIHEDNTGKYVFTIEERNGPLGNAFYIHRTSITVTDSDDKVSMVTQGLFEQQQIVVESSEPLQDGDKVRMQ</sequence>
<gene>
    <name evidence="4" type="ORF">M5X16_16650</name>
    <name evidence="5" type="ORF">PC41400_08895</name>
</gene>
<proteinExistence type="predicted"/>
<keyword evidence="1" id="KW-0175">Coiled coil</keyword>
<protein>
    <submittedName>
        <fullName evidence="4">Efflux RND transporter periplasmic adaptor subunit</fullName>
    </submittedName>
    <submittedName>
        <fullName evidence="5">HlyD family secretion protein</fullName>
    </submittedName>
</protein>
<dbReference type="EMBL" id="CP026520">
    <property type="protein sequence ID" value="QAV17773.1"/>
    <property type="molecule type" value="Genomic_DNA"/>
</dbReference>
<dbReference type="Gene3D" id="2.40.420.20">
    <property type="match status" value="1"/>
</dbReference>
<dbReference type="Gene3D" id="2.40.50.100">
    <property type="match status" value="1"/>
</dbReference>
<dbReference type="KEGG" id="pchi:PC41400_08895"/>
<evidence type="ECO:0000256" key="3">
    <source>
        <dbReference type="SAM" id="Phobius"/>
    </source>
</evidence>
<dbReference type="EMBL" id="JAMDMJ010000021">
    <property type="protein sequence ID" value="MCY9597393.1"/>
    <property type="molecule type" value="Genomic_DNA"/>
</dbReference>
<evidence type="ECO:0000256" key="1">
    <source>
        <dbReference type="SAM" id="Coils"/>
    </source>
</evidence>
<dbReference type="SUPFAM" id="SSF111369">
    <property type="entry name" value="HlyD-like secretion proteins"/>
    <property type="match status" value="1"/>
</dbReference>
<dbReference type="OrthoDB" id="2593087at2"/>
<dbReference type="RefSeq" id="WP_042231114.1">
    <property type="nucleotide sequence ID" value="NZ_CP026520.1"/>
</dbReference>
<accession>A0A410WTU4</accession>
<dbReference type="GeneID" id="95374927"/>
<feature type="coiled-coil region" evidence="1">
    <location>
        <begin position="118"/>
        <end position="178"/>
    </location>
</feature>
<reference evidence="4 7" key="2">
    <citation type="submission" date="2022-05" db="EMBL/GenBank/DDBJ databases">
        <title>Genome Sequencing of Bee-Associated Microbes.</title>
        <authorList>
            <person name="Dunlap C."/>
        </authorList>
    </citation>
    <scope>NUCLEOTIDE SEQUENCE [LARGE SCALE GENOMIC DNA]</scope>
    <source>
        <strain evidence="4 7">NRRL B-23120</strain>
    </source>
</reference>
<feature type="region of interest" description="Disordered" evidence="2">
    <location>
        <begin position="252"/>
        <end position="275"/>
    </location>
</feature>
<evidence type="ECO:0000256" key="2">
    <source>
        <dbReference type="SAM" id="MobiDB-lite"/>
    </source>
</evidence>
<dbReference type="Proteomes" id="UP000288943">
    <property type="component" value="Chromosome"/>
</dbReference>
<keyword evidence="7" id="KW-1185">Reference proteome</keyword>
<evidence type="ECO:0000313" key="7">
    <source>
        <dbReference type="Proteomes" id="UP001527202"/>
    </source>
</evidence>
<dbReference type="GO" id="GO:1990281">
    <property type="term" value="C:efflux pump complex"/>
    <property type="evidence" value="ECO:0007669"/>
    <property type="project" value="TreeGrafter"/>
</dbReference>
<dbReference type="AlphaFoldDB" id="A0A410WTU4"/>
<feature type="transmembrane region" description="Helical" evidence="3">
    <location>
        <begin position="20"/>
        <end position="43"/>
    </location>
</feature>
<keyword evidence="3" id="KW-0472">Membrane</keyword>
<keyword evidence="3" id="KW-0812">Transmembrane</keyword>
<dbReference type="PANTHER" id="PTHR30469:SF15">
    <property type="entry name" value="HLYD FAMILY OF SECRETION PROTEINS"/>
    <property type="match status" value="1"/>
</dbReference>
<dbReference type="Proteomes" id="UP001527202">
    <property type="component" value="Unassembled WGS sequence"/>
</dbReference>
<evidence type="ECO:0000313" key="4">
    <source>
        <dbReference type="EMBL" id="MCY9597393.1"/>
    </source>
</evidence>
<dbReference type="GO" id="GO:0015562">
    <property type="term" value="F:efflux transmembrane transporter activity"/>
    <property type="evidence" value="ECO:0007669"/>
    <property type="project" value="TreeGrafter"/>
</dbReference>
<reference evidence="5 6" key="1">
    <citation type="submission" date="2018-01" db="EMBL/GenBank/DDBJ databases">
        <title>The whole genome sequencing and assembly of Paenibacillus chitinolyticus KCCM 41400 strain.</title>
        <authorList>
            <person name="Kim J.-Y."/>
            <person name="Park M.-K."/>
            <person name="Lee Y.-J."/>
            <person name="Yi H."/>
            <person name="Bahn Y.-S."/>
            <person name="Kim J.F."/>
            <person name="Lee D.-W."/>
        </authorList>
    </citation>
    <scope>NUCLEOTIDE SEQUENCE [LARGE SCALE GENOMIC DNA]</scope>
    <source>
        <strain evidence="5 6">KCCM 41400</strain>
    </source>
</reference>
<feature type="compositionally biased region" description="Basic and acidic residues" evidence="2">
    <location>
        <begin position="252"/>
        <end position="265"/>
    </location>
</feature>
<keyword evidence="3" id="KW-1133">Transmembrane helix</keyword>
<organism evidence="5 6">
    <name type="scientific">Paenibacillus chitinolyticus</name>
    <dbReference type="NCBI Taxonomy" id="79263"/>
    <lineage>
        <taxon>Bacteria</taxon>
        <taxon>Bacillati</taxon>
        <taxon>Bacillota</taxon>
        <taxon>Bacilli</taxon>
        <taxon>Bacillales</taxon>
        <taxon>Paenibacillaceae</taxon>
        <taxon>Paenibacillus</taxon>
    </lineage>
</organism>